<dbReference type="PANTHER" id="PTHR38791">
    <property type="entry name" value="ZN(II)2CYS6 TRANSCRIPTION FACTOR (EUROFUNG)-RELATED-RELATED"/>
    <property type="match status" value="1"/>
</dbReference>
<sequence>MAAFARRPNSRSLLPRAEALYGRAIKKINLVLRDHRLVLRDSTLASILLFGIFETITSTHLAMSGWLSHLDGAITILKSRGKKQIETPVGRDLFYAIRGQMVLAVIANSRYVDAGIEWWIDMIPQDETQRVITELNLRLGNLRAETEKLMLSSPYTSDNLENVSKLLHEAKLLDERYAQWFENLPPSWKPRTVAWIDSIREEDLLLSDFYPGRVDLLVEIWSAGQYATALTSRLLVQRTILRCAARLCSPLDYRLTPEFTTAARVSSQLIDDVIAAVPYFFGWKPKTDVGAIVTGSNFACGKNDGMTPKALSVLFVIWPIIVAATSDFTTESHREWLKAKLAYVSEHMGINQAGVLLKNAAIRSPSMLIFRDKNGHTSSIFQEPPV</sequence>
<dbReference type="OrthoDB" id="4314040at2759"/>
<dbReference type="InterPro" id="IPR053175">
    <property type="entry name" value="DHMBA_Reg_Transcription_Factor"/>
</dbReference>
<name>A0A3D8SDR0_9HELO</name>
<comment type="caution">
    <text evidence="1">The sequence shown here is derived from an EMBL/GenBank/DDBJ whole genome shotgun (WGS) entry which is preliminary data.</text>
</comment>
<evidence type="ECO:0000313" key="2">
    <source>
        <dbReference type="Proteomes" id="UP000256645"/>
    </source>
</evidence>
<dbReference type="Pfam" id="PF11951">
    <property type="entry name" value="Fungal_trans_2"/>
    <property type="match status" value="1"/>
</dbReference>
<gene>
    <name evidence="1" type="ORF">BP6252_01834</name>
</gene>
<dbReference type="EMBL" id="PDLM01000002">
    <property type="protein sequence ID" value="RDW84244.1"/>
    <property type="molecule type" value="Genomic_DNA"/>
</dbReference>
<evidence type="ECO:0000313" key="1">
    <source>
        <dbReference type="EMBL" id="RDW84244.1"/>
    </source>
</evidence>
<proteinExistence type="predicted"/>
<dbReference type="AlphaFoldDB" id="A0A3D8SDR0"/>
<accession>A0A3D8SDR0</accession>
<organism evidence="1 2">
    <name type="scientific">Coleophoma cylindrospora</name>
    <dbReference type="NCBI Taxonomy" id="1849047"/>
    <lineage>
        <taxon>Eukaryota</taxon>
        <taxon>Fungi</taxon>
        <taxon>Dikarya</taxon>
        <taxon>Ascomycota</taxon>
        <taxon>Pezizomycotina</taxon>
        <taxon>Leotiomycetes</taxon>
        <taxon>Helotiales</taxon>
        <taxon>Dermateaceae</taxon>
        <taxon>Coleophoma</taxon>
    </lineage>
</organism>
<dbReference type="InterPro" id="IPR021858">
    <property type="entry name" value="Fun_TF"/>
</dbReference>
<keyword evidence="2" id="KW-1185">Reference proteome</keyword>
<dbReference type="Proteomes" id="UP000256645">
    <property type="component" value="Unassembled WGS sequence"/>
</dbReference>
<dbReference type="PANTHER" id="PTHR38791:SF13">
    <property type="entry name" value="ZN(2)-C6 FUNGAL-TYPE DOMAIN-CONTAINING PROTEIN"/>
    <property type="match status" value="1"/>
</dbReference>
<protein>
    <submittedName>
        <fullName evidence="1">Uncharacterized protein</fullName>
    </submittedName>
</protein>
<reference evidence="1 2" key="1">
    <citation type="journal article" date="2018" name="IMA Fungus">
        <title>IMA Genome-F 9: Draft genome sequence of Annulohypoxylon stygium, Aspergillus mulundensis, Berkeleyomyces basicola (syn. Thielaviopsis basicola), Ceratocystis smalleyi, two Cercospora beticola strains, Coleophoma cylindrospora, Fusarium fracticaudum, Phialophora cf. hyalina, and Morchella septimelata.</title>
        <authorList>
            <person name="Wingfield B.D."/>
            <person name="Bills G.F."/>
            <person name="Dong Y."/>
            <person name="Huang W."/>
            <person name="Nel W.J."/>
            <person name="Swalarsk-Parry B.S."/>
            <person name="Vaghefi N."/>
            <person name="Wilken P.M."/>
            <person name="An Z."/>
            <person name="de Beer Z.W."/>
            <person name="De Vos L."/>
            <person name="Chen L."/>
            <person name="Duong T.A."/>
            <person name="Gao Y."/>
            <person name="Hammerbacher A."/>
            <person name="Kikkert J.R."/>
            <person name="Li Y."/>
            <person name="Li H."/>
            <person name="Li K."/>
            <person name="Li Q."/>
            <person name="Liu X."/>
            <person name="Ma X."/>
            <person name="Naidoo K."/>
            <person name="Pethybridge S.J."/>
            <person name="Sun J."/>
            <person name="Steenkamp E.T."/>
            <person name="van der Nest M.A."/>
            <person name="van Wyk S."/>
            <person name="Wingfield M.J."/>
            <person name="Xiong C."/>
            <person name="Yue Q."/>
            <person name="Zhang X."/>
        </authorList>
    </citation>
    <scope>NUCLEOTIDE SEQUENCE [LARGE SCALE GENOMIC DNA]</scope>
    <source>
        <strain evidence="1 2">BP6252</strain>
    </source>
</reference>
<dbReference type="STRING" id="1849047.A0A3D8SDR0"/>